<reference evidence="1 2" key="1">
    <citation type="submission" date="2018-08" db="EMBL/GenBank/DDBJ databases">
        <title>Paenibacillus sp. M4BSY-1, whole genome shotgun sequence.</title>
        <authorList>
            <person name="Tuo L."/>
        </authorList>
    </citation>
    <scope>NUCLEOTIDE SEQUENCE [LARGE SCALE GENOMIC DNA]</scope>
    <source>
        <strain evidence="1 2">M4BSY-1</strain>
    </source>
</reference>
<evidence type="ECO:0000313" key="1">
    <source>
        <dbReference type="EMBL" id="REK74788.1"/>
    </source>
</evidence>
<proteinExistence type="predicted"/>
<dbReference type="EMBL" id="QUBQ01000002">
    <property type="protein sequence ID" value="REK74788.1"/>
    <property type="molecule type" value="Genomic_DNA"/>
</dbReference>
<gene>
    <name evidence="1" type="ORF">DX130_14060</name>
</gene>
<dbReference type="Proteomes" id="UP000261905">
    <property type="component" value="Unassembled WGS sequence"/>
</dbReference>
<protein>
    <submittedName>
        <fullName evidence="1">Aspartyl-phosphate phosphatase Spo0E family protein</fullName>
    </submittedName>
</protein>
<keyword evidence="2" id="KW-1185">Reference proteome</keyword>
<comment type="caution">
    <text evidence="1">The sequence shown here is derived from an EMBL/GenBank/DDBJ whole genome shotgun (WGS) entry which is preliminary data.</text>
</comment>
<dbReference type="AlphaFoldDB" id="A0A371PGX2"/>
<organism evidence="1 2">
    <name type="scientific">Paenibacillus paeoniae</name>
    <dbReference type="NCBI Taxonomy" id="2292705"/>
    <lineage>
        <taxon>Bacteria</taxon>
        <taxon>Bacillati</taxon>
        <taxon>Bacillota</taxon>
        <taxon>Bacilli</taxon>
        <taxon>Bacillales</taxon>
        <taxon>Paenibacillaceae</taxon>
        <taxon>Paenibacillus</taxon>
    </lineage>
</organism>
<evidence type="ECO:0000313" key="2">
    <source>
        <dbReference type="Proteomes" id="UP000261905"/>
    </source>
</evidence>
<accession>A0A371PGX2</accession>
<dbReference type="RefSeq" id="WP_116046412.1">
    <property type="nucleotide sequence ID" value="NZ_QUBQ01000002.1"/>
</dbReference>
<sequence>MVYLHEIIEQERRKMNTLGEALIEQVMPLSEHEELLAISRKVDRLMLQLHLKKHGKSGKHDG</sequence>
<name>A0A371PGX2_9BACL</name>
<dbReference type="OrthoDB" id="2664580at2"/>